<dbReference type="InterPro" id="IPR030400">
    <property type="entry name" value="Sedolisin_dom"/>
</dbReference>
<dbReference type="PANTHER" id="PTHR14218:SF15">
    <property type="entry name" value="TRIPEPTIDYL-PEPTIDASE 1"/>
    <property type="match status" value="1"/>
</dbReference>
<dbReference type="CDD" id="cd11377">
    <property type="entry name" value="Pro-peptidase_S53"/>
    <property type="match status" value="1"/>
</dbReference>
<keyword evidence="12" id="KW-1185">Reference proteome</keyword>
<dbReference type="GO" id="GO:0006508">
    <property type="term" value="P:proteolysis"/>
    <property type="evidence" value="ECO:0007669"/>
    <property type="project" value="UniProtKB-KW"/>
</dbReference>
<keyword evidence="6" id="KW-0106">Calcium</keyword>
<dbReference type="SUPFAM" id="SSF54897">
    <property type="entry name" value="Protease propeptides/inhibitors"/>
    <property type="match status" value="1"/>
</dbReference>
<name>G9EUG8_9GAMM</name>
<dbReference type="EMBL" id="JH413850">
    <property type="protein sequence ID" value="EHL28968.1"/>
    <property type="molecule type" value="Genomic_DNA"/>
</dbReference>
<organism evidence="11 12">
    <name type="scientific">Legionella drancourtii LLAP12</name>
    <dbReference type="NCBI Taxonomy" id="658187"/>
    <lineage>
        <taxon>Bacteria</taxon>
        <taxon>Pseudomonadati</taxon>
        <taxon>Pseudomonadota</taxon>
        <taxon>Gammaproteobacteria</taxon>
        <taxon>Legionellales</taxon>
        <taxon>Legionellaceae</taxon>
        <taxon>Legionella</taxon>
    </lineage>
</organism>
<feature type="active site" description="Charge relay system" evidence="8">
    <location>
        <position position="312"/>
    </location>
</feature>
<dbReference type="HOGENOM" id="CLU_419584_0_0_6"/>
<accession>G9EUG8</accession>
<evidence type="ECO:0000313" key="11">
    <source>
        <dbReference type="EMBL" id="EHL28968.1"/>
    </source>
</evidence>
<dbReference type="Gene3D" id="3.40.50.200">
    <property type="entry name" value="Peptidase S8/S53 domain"/>
    <property type="match status" value="1"/>
</dbReference>
<evidence type="ECO:0000256" key="5">
    <source>
        <dbReference type="ARBA" id="ARBA00022825"/>
    </source>
</evidence>
<evidence type="ECO:0000313" key="12">
    <source>
        <dbReference type="Proteomes" id="UP000002770"/>
    </source>
</evidence>
<evidence type="ECO:0000256" key="1">
    <source>
        <dbReference type="ARBA" id="ARBA00001913"/>
    </source>
</evidence>
<dbReference type="GO" id="GO:0004252">
    <property type="term" value="F:serine-type endopeptidase activity"/>
    <property type="evidence" value="ECO:0007669"/>
    <property type="project" value="UniProtKB-UniRule"/>
</dbReference>
<feature type="active site" description="Charge relay system" evidence="8">
    <location>
        <position position="308"/>
    </location>
</feature>
<evidence type="ECO:0000256" key="6">
    <source>
        <dbReference type="ARBA" id="ARBA00022837"/>
    </source>
</evidence>
<dbReference type="InterPro" id="IPR036852">
    <property type="entry name" value="Peptidase_S8/S53_dom_sf"/>
</dbReference>
<dbReference type="PANTHER" id="PTHR14218">
    <property type="entry name" value="PROTEASE S8 TRIPEPTIDYL PEPTIDASE I CLN2"/>
    <property type="match status" value="1"/>
</dbReference>
<proteinExistence type="predicted"/>
<dbReference type="eggNOG" id="COG4934">
    <property type="taxonomic scope" value="Bacteria"/>
</dbReference>
<sequence length="653" mass="71076">MFKLKKQALILIAFSPYLSTAHAHLISVPTPGLPLLNQATLIKPLKANTPIHLTVWLKLRNKGQLDQLVQEMYDPNSTNYQKFLTGNTFKQHYAPSERTKNKVLNYFTSQGMQAQIVNNKIRITTTVRQIEHTLHVKINTYNYQNKTVYANDQAPTLRADIAQYISEISGLSNLVCYQPAVRTRPHYNRANTRIKPHDFNLAWESFTPFAQPTTTSFAGFTGAQLQTTYNLANIKPIQDQTINGTGQTLVIIDACGTNTPQDIIDDANLYNTANGITPLSAANFQVINSDGTPFTTCDHPSHPSWNSEIALDVEASHTLAPGANTVLVLAQTADAPLDEAVDNVINILINNNYSIAGFPNAYVVSNSWGISETYGSSPAMETRLEIAAAHGISFNFSTGDCGDGTYNSSWPCSMNSAQANVQYPASSAFTSAVGGTSTFVDNNWNYAFETLWGSYYDGAYYGGTTGGISQFYGPVSWQNSISNFIAGGYTLGTVGAYGKRALPDIAMLADPYTGLTIYASHGSFVYGGTSLACPLFSATLLLINQERTLLNGGIPKRLGQAAPYLYTQNTTLHYGQGLRLISPPHLIIDGATPAPVGAPSSAFKIYLADGYNYYLTFGWDSSMSIEPERQFWNDGVGVGSPNLPNFVPLMAAF</sequence>
<dbReference type="OrthoDB" id="9002785at2"/>
<gene>
    <name evidence="11" type="ORF">LDG_8962</name>
</gene>
<evidence type="ECO:0000256" key="8">
    <source>
        <dbReference type="PROSITE-ProRule" id="PRU01032"/>
    </source>
</evidence>
<dbReference type="GO" id="GO:0008240">
    <property type="term" value="F:tripeptidyl-peptidase activity"/>
    <property type="evidence" value="ECO:0007669"/>
    <property type="project" value="TreeGrafter"/>
</dbReference>
<keyword evidence="5 8" id="KW-0720">Serine protease</keyword>
<dbReference type="RefSeq" id="WP_006872822.1">
    <property type="nucleotide sequence ID" value="NZ_JH413850.1"/>
</dbReference>
<keyword evidence="4 8" id="KW-0378">Hydrolase</keyword>
<dbReference type="InterPro" id="IPR050819">
    <property type="entry name" value="Tripeptidyl-peptidase_I"/>
</dbReference>
<dbReference type="Proteomes" id="UP000002770">
    <property type="component" value="Unassembled WGS sequence"/>
</dbReference>
<dbReference type="InterPro" id="IPR015366">
    <property type="entry name" value="S53_propep"/>
</dbReference>
<feature type="active site" description="Charge relay system" evidence="8">
    <location>
        <position position="530"/>
    </location>
</feature>
<feature type="domain" description="Peptidase S53" evidence="10">
    <location>
        <begin position="219"/>
        <end position="653"/>
    </location>
</feature>
<dbReference type="AlphaFoldDB" id="G9EUG8"/>
<keyword evidence="7" id="KW-0865">Zymogen</keyword>
<dbReference type="SMART" id="SM00944">
    <property type="entry name" value="Pro-kuma_activ"/>
    <property type="match status" value="1"/>
</dbReference>
<comment type="cofactor">
    <cofactor evidence="1">
        <name>Ca(2+)</name>
        <dbReference type="ChEBI" id="CHEBI:29108"/>
    </cofactor>
</comment>
<dbReference type="InParanoid" id="G9EUG8"/>
<dbReference type="Pfam" id="PF09286">
    <property type="entry name" value="Pro-kuma_activ"/>
    <property type="match status" value="1"/>
</dbReference>
<evidence type="ECO:0000259" key="10">
    <source>
        <dbReference type="PROSITE" id="PS51695"/>
    </source>
</evidence>
<feature type="chain" id="PRO_5003520794" description="Peptidase S53 domain-containing protein" evidence="9">
    <location>
        <begin position="24"/>
        <end position="653"/>
    </location>
</feature>
<keyword evidence="9" id="KW-0732">Signal</keyword>
<evidence type="ECO:0000256" key="3">
    <source>
        <dbReference type="ARBA" id="ARBA00022723"/>
    </source>
</evidence>
<dbReference type="SUPFAM" id="SSF52743">
    <property type="entry name" value="Subtilisin-like"/>
    <property type="match status" value="1"/>
</dbReference>
<feature type="signal peptide" evidence="9">
    <location>
        <begin position="1"/>
        <end position="23"/>
    </location>
</feature>
<comment type="caution">
    <text evidence="8">Lacks conserved residue(s) required for the propagation of feature annotation.</text>
</comment>
<evidence type="ECO:0000256" key="7">
    <source>
        <dbReference type="ARBA" id="ARBA00023145"/>
    </source>
</evidence>
<protein>
    <recommendedName>
        <fullName evidence="10">Peptidase S53 domain-containing protein</fullName>
    </recommendedName>
</protein>
<dbReference type="PROSITE" id="PS51695">
    <property type="entry name" value="SEDOLISIN"/>
    <property type="match status" value="1"/>
</dbReference>
<reference evidence="11 12" key="1">
    <citation type="journal article" date="2011" name="BMC Genomics">
        <title>Insight into cross-talk between intra-amoebal pathogens.</title>
        <authorList>
            <person name="Gimenez G."/>
            <person name="Bertelli C."/>
            <person name="Moliner C."/>
            <person name="Robert C."/>
            <person name="Raoult D."/>
            <person name="Fournier P.E."/>
            <person name="Greub G."/>
        </authorList>
    </citation>
    <scope>NUCLEOTIDE SEQUENCE [LARGE SCALE GENOMIC DNA]</scope>
    <source>
        <strain evidence="11 12">LLAP12</strain>
    </source>
</reference>
<dbReference type="STRING" id="658187.LDG_8962"/>
<evidence type="ECO:0000256" key="4">
    <source>
        <dbReference type="ARBA" id="ARBA00022801"/>
    </source>
</evidence>
<evidence type="ECO:0000256" key="2">
    <source>
        <dbReference type="ARBA" id="ARBA00022670"/>
    </source>
</evidence>
<evidence type="ECO:0000256" key="9">
    <source>
        <dbReference type="SAM" id="SignalP"/>
    </source>
</evidence>
<dbReference type="GO" id="GO:0046872">
    <property type="term" value="F:metal ion binding"/>
    <property type="evidence" value="ECO:0007669"/>
    <property type="project" value="UniProtKB-KW"/>
</dbReference>
<keyword evidence="2 8" id="KW-0645">Protease</keyword>
<keyword evidence="3" id="KW-0479">Metal-binding</keyword>